<name>A0ABR3RZH1_9PLEO</name>
<protein>
    <submittedName>
        <fullName evidence="1">Uncharacterized protein</fullName>
    </submittedName>
</protein>
<proteinExistence type="predicted"/>
<keyword evidence="2" id="KW-1185">Reference proteome</keyword>
<evidence type="ECO:0000313" key="2">
    <source>
        <dbReference type="Proteomes" id="UP001521222"/>
    </source>
</evidence>
<gene>
    <name evidence="1" type="ORF">SLS59_001336</name>
</gene>
<organism evidence="1 2">
    <name type="scientific">Nothophoma quercina</name>
    <dbReference type="NCBI Taxonomy" id="749835"/>
    <lineage>
        <taxon>Eukaryota</taxon>
        <taxon>Fungi</taxon>
        <taxon>Dikarya</taxon>
        <taxon>Ascomycota</taxon>
        <taxon>Pezizomycotina</taxon>
        <taxon>Dothideomycetes</taxon>
        <taxon>Pleosporomycetidae</taxon>
        <taxon>Pleosporales</taxon>
        <taxon>Pleosporineae</taxon>
        <taxon>Didymellaceae</taxon>
        <taxon>Nothophoma</taxon>
    </lineage>
</organism>
<dbReference type="EMBL" id="JAKIXB020000003">
    <property type="protein sequence ID" value="KAL1609825.1"/>
    <property type="molecule type" value="Genomic_DNA"/>
</dbReference>
<comment type="caution">
    <text evidence="1">The sequence shown here is derived from an EMBL/GenBank/DDBJ whole genome shotgun (WGS) entry which is preliminary data.</text>
</comment>
<dbReference type="Proteomes" id="UP001521222">
    <property type="component" value="Unassembled WGS sequence"/>
</dbReference>
<reference evidence="1 2" key="1">
    <citation type="submission" date="2024-02" db="EMBL/GenBank/DDBJ databases">
        <title>De novo assembly and annotation of 12 fungi associated with fruit tree decline syndrome in Ontario, Canada.</title>
        <authorList>
            <person name="Sulman M."/>
            <person name="Ellouze W."/>
            <person name="Ilyukhin E."/>
        </authorList>
    </citation>
    <scope>NUCLEOTIDE SEQUENCE [LARGE SCALE GENOMIC DNA]</scope>
    <source>
        <strain evidence="1 2">M97-236</strain>
    </source>
</reference>
<accession>A0ABR3RZH1</accession>
<evidence type="ECO:0000313" key="1">
    <source>
        <dbReference type="EMBL" id="KAL1609825.1"/>
    </source>
</evidence>
<sequence length="184" mass="21300">MDNYPSYSNMKTAKAWGWKIPDSCSDYTWGGPLDKQAPKSLTTYESEHVLEWQTITGFLDYVNRLPAYQVKEDDNGVTRKTYSFFTHPDPAQNGKKIDFCQYFNATWAPLENDVTFKIGTGKKLPAWKNMAAEYPSNNNNYKNEFILLQKNINAPVKANVSGWRTPVWMTPTIYAVVEHERYLY</sequence>